<gene>
    <name evidence="1" type="ORF">G436_3910</name>
</gene>
<dbReference type="EMBL" id="CP012603">
    <property type="protein sequence ID" value="ALE41053.1"/>
    <property type="molecule type" value="Genomic_DNA"/>
</dbReference>
<sequence>MSLDGFLPNLKYLTIELLKNSLVPINKTASIDRFHKIETDGELIFQQF</sequence>
<organism evidence="1">
    <name type="scientific">Leptospira interrogans serovar Hardjo str. Norma</name>
    <dbReference type="NCBI Taxonomy" id="1279460"/>
    <lineage>
        <taxon>Bacteria</taxon>
        <taxon>Pseudomonadati</taxon>
        <taxon>Spirochaetota</taxon>
        <taxon>Spirochaetia</taxon>
        <taxon>Leptospirales</taxon>
        <taxon>Leptospiraceae</taxon>
        <taxon>Leptospira</taxon>
    </lineage>
</organism>
<proteinExistence type="predicted"/>
<accession>A0A0M5L902</accession>
<dbReference type="Proteomes" id="UP000056502">
    <property type="component" value="Chromosome I"/>
</dbReference>
<dbReference type="AntiFam" id="ANF00053">
    <property type="entry name" value="Translation of DNA repeat"/>
</dbReference>
<evidence type="ECO:0000313" key="1">
    <source>
        <dbReference type="EMBL" id="ALE41053.1"/>
    </source>
</evidence>
<reference evidence="1 2" key="1">
    <citation type="journal article" date="2015" name="Genome Announc.">
        <title>Whole-Genome Sequence of Leptospira interrogans Serovar Hardjo Subtype Hardjoprajitno Strain Norma, Isolated from Cattle in a Leptospirosis Outbreak in Brazil.</title>
        <authorList>
            <person name="Cosate M.R."/>
            <person name="Soares S.C."/>
            <person name="Mendes T.A."/>
            <person name="Raittz R.T."/>
            <person name="Moreira E.C."/>
            <person name="Leite R."/>
            <person name="Fernandes G.R."/>
            <person name="Haddad J.P."/>
            <person name="Ortega J.M."/>
        </authorList>
    </citation>
    <scope>NUCLEOTIDE SEQUENCE [LARGE SCALE GENOMIC DNA]</scope>
    <source>
        <strain evidence="1 2">Norma</strain>
    </source>
</reference>
<evidence type="ECO:0000313" key="2">
    <source>
        <dbReference type="Proteomes" id="UP000056502"/>
    </source>
</evidence>
<protein>
    <submittedName>
        <fullName evidence="1">Uncharacterized protein</fullName>
    </submittedName>
</protein>
<dbReference type="PATRIC" id="fig|1279460.3.peg.3995"/>
<name>A0A0M5L902_LEPIR</name>
<dbReference type="AlphaFoldDB" id="A0A0M5L902"/>